<dbReference type="Proteomes" id="UP000790787">
    <property type="component" value="Chromosome 24"/>
</dbReference>
<accession>A0AC58U2J1</accession>
<organism evidence="1 2">
    <name type="scientific">Nicotiana tabacum</name>
    <name type="common">Common tobacco</name>
    <dbReference type="NCBI Taxonomy" id="4097"/>
    <lineage>
        <taxon>Eukaryota</taxon>
        <taxon>Viridiplantae</taxon>
        <taxon>Streptophyta</taxon>
        <taxon>Embryophyta</taxon>
        <taxon>Tracheophyta</taxon>
        <taxon>Spermatophyta</taxon>
        <taxon>Magnoliopsida</taxon>
        <taxon>eudicotyledons</taxon>
        <taxon>Gunneridae</taxon>
        <taxon>Pentapetalae</taxon>
        <taxon>asterids</taxon>
        <taxon>lamiids</taxon>
        <taxon>Solanales</taxon>
        <taxon>Solanaceae</taxon>
        <taxon>Nicotianoideae</taxon>
        <taxon>Nicotianeae</taxon>
        <taxon>Nicotiana</taxon>
    </lineage>
</organism>
<sequence>MVSSCSDFHQKSFLIKHEQDTMFFTNKLLSKENSKLANSISSFRVYYGDVPSSVPFIWESQPGTPKHTLSQTSYNLPPLTPPPSYYSNNNTNKKPTRQNSRSKFFHALFKKLINPKKSHFPPSPSSSSSSSSSSLTWTSYSSHYSLSAPATPSNNLYRRPRFCSRGSSFDEEVTGKLSTATSKLCFGISRRAKTVDLAN</sequence>
<dbReference type="RefSeq" id="XP_075103675.1">
    <property type="nucleotide sequence ID" value="XM_075247574.1"/>
</dbReference>
<keyword evidence="1" id="KW-1185">Reference proteome</keyword>
<gene>
    <name evidence="2" type="primary">LOC142178246</name>
</gene>
<evidence type="ECO:0000313" key="2">
    <source>
        <dbReference type="RefSeq" id="XP_075103675.1"/>
    </source>
</evidence>
<protein>
    <submittedName>
        <fullName evidence="2">Uncharacterized protein LOC142178246</fullName>
    </submittedName>
</protein>
<reference evidence="1" key="1">
    <citation type="journal article" date="2014" name="Nat. Commun.">
        <title>The tobacco genome sequence and its comparison with those of tomato and potato.</title>
        <authorList>
            <person name="Sierro N."/>
            <person name="Battey J.N."/>
            <person name="Ouadi S."/>
            <person name="Bakaher N."/>
            <person name="Bovet L."/>
            <person name="Willig A."/>
            <person name="Goepfert S."/>
            <person name="Peitsch M.C."/>
            <person name="Ivanov N.V."/>
        </authorList>
    </citation>
    <scope>NUCLEOTIDE SEQUENCE [LARGE SCALE GENOMIC DNA]</scope>
</reference>
<evidence type="ECO:0000313" key="1">
    <source>
        <dbReference type="Proteomes" id="UP000790787"/>
    </source>
</evidence>
<reference evidence="2" key="2">
    <citation type="submission" date="2025-08" db="UniProtKB">
        <authorList>
            <consortium name="RefSeq"/>
        </authorList>
    </citation>
    <scope>IDENTIFICATION</scope>
    <source>
        <tissue evidence="2">Leaf</tissue>
    </source>
</reference>
<proteinExistence type="predicted"/>
<name>A0AC58U2J1_TOBAC</name>